<reference evidence="1 2" key="1">
    <citation type="journal article" date="2018" name="Sci. Data">
        <title>The draft genome sequence of cork oak.</title>
        <authorList>
            <person name="Ramos A.M."/>
            <person name="Usie A."/>
            <person name="Barbosa P."/>
            <person name="Barros P.M."/>
            <person name="Capote T."/>
            <person name="Chaves I."/>
            <person name="Simoes F."/>
            <person name="Abreu I."/>
            <person name="Carrasquinho I."/>
            <person name="Faro C."/>
            <person name="Guimaraes J.B."/>
            <person name="Mendonca D."/>
            <person name="Nobrega F."/>
            <person name="Rodrigues L."/>
            <person name="Saibo N.J.M."/>
            <person name="Varela M.C."/>
            <person name="Egas C."/>
            <person name="Matos J."/>
            <person name="Miguel C.M."/>
            <person name="Oliveira M.M."/>
            <person name="Ricardo C.P."/>
            <person name="Goncalves S."/>
        </authorList>
    </citation>
    <scope>NUCLEOTIDE SEQUENCE [LARGE SCALE GENOMIC DNA]</scope>
    <source>
        <strain evidence="2">cv. HL8</strain>
        <tissue evidence="1">Leaves</tissue>
    </source>
</reference>
<feature type="non-terminal residue" evidence="1">
    <location>
        <position position="1"/>
    </location>
</feature>
<evidence type="ECO:0000313" key="1">
    <source>
        <dbReference type="EMBL" id="KAK7838510.1"/>
    </source>
</evidence>
<sequence length="62" mass="7438">NQVNHLQPRSKRSEQWEPVCALLESLNKKEVVKSKEISYWLSANPKVKEQLYSQHSHYYLMH</sequence>
<accession>A0AAW0KHZ1</accession>
<dbReference type="EMBL" id="PKMF04000305">
    <property type="protein sequence ID" value="KAK7838510.1"/>
    <property type="molecule type" value="Genomic_DNA"/>
</dbReference>
<keyword evidence="2" id="KW-1185">Reference proteome</keyword>
<comment type="caution">
    <text evidence="1">The sequence shown here is derived from an EMBL/GenBank/DDBJ whole genome shotgun (WGS) entry which is preliminary data.</text>
</comment>
<dbReference type="Proteomes" id="UP000237347">
    <property type="component" value="Unassembled WGS sequence"/>
</dbReference>
<organism evidence="1 2">
    <name type="scientific">Quercus suber</name>
    <name type="common">Cork oak</name>
    <dbReference type="NCBI Taxonomy" id="58331"/>
    <lineage>
        <taxon>Eukaryota</taxon>
        <taxon>Viridiplantae</taxon>
        <taxon>Streptophyta</taxon>
        <taxon>Embryophyta</taxon>
        <taxon>Tracheophyta</taxon>
        <taxon>Spermatophyta</taxon>
        <taxon>Magnoliopsida</taxon>
        <taxon>eudicotyledons</taxon>
        <taxon>Gunneridae</taxon>
        <taxon>Pentapetalae</taxon>
        <taxon>rosids</taxon>
        <taxon>fabids</taxon>
        <taxon>Fagales</taxon>
        <taxon>Fagaceae</taxon>
        <taxon>Quercus</taxon>
    </lineage>
</organism>
<protein>
    <submittedName>
        <fullName evidence="1">Uncharacterized protein</fullName>
    </submittedName>
</protein>
<proteinExistence type="predicted"/>
<dbReference type="AlphaFoldDB" id="A0AAW0KHZ1"/>
<evidence type="ECO:0000313" key="2">
    <source>
        <dbReference type="Proteomes" id="UP000237347"/>
    </source>
</evidence>
<name>A0AAW0KHZ1_QUESU</name>
<gene>
    <name evidence="1" type="ORF">CFP56_019587</name>
</gene>